<dbReference type="Gene3D" id="1.25.40.10">
    <property type="entry name" value="Tetratricopeptide repeat domain"/>
    <property type="match status" value="1"/>
</dbReference>
<proteinExistence type="predicted"/>
<dbReference type="InterPro" id="IPR011990">
    <property type="entry name" value="TPR-like_helical_dom_sf"/>
</dbReference>
<dbReference type="Proteomes" id="UP001150569">
    <property type="component" value="Unassembled WGS sequence"/>
</dbReference>
<accession>A0A9W8AEI7</accession>
<dbReference type="AlphaFoldDB" id="A0A9W8AEI7"/>
<dbReference type="Pfam" id="PF06041">
    <property type="entry name" value="DUF924"/>
    <property type="match status" value="1"/>
</dbReference>
<name>A0A9W8AEI7_9FUNG</name>
<protein>
    <recommendedName>
        <fullName evidence="3">DUF924-domain-containing protein</fullName>
    </recommendedName>
</protein>
<keyword evidence="2" id="KW-1185">Reference proteome</keyword>
<reference evidence="1" key="1">
    <citation type="submission" date="2022-07" db="EMBL/GenBank/DDBJ databases">
        <title>Phylogenomic reconstructions and comparative analyses of Kickxellomycotina fungi.</title>
        <authorList>
            <person name="Reynolds N.K."/>
            <person name="Stajich J.E."/>
            <person name="Barry K."/>
            <person name="Grigoriev I.V."/>
            <person name="Crous P."/>
            <person name="Smith M.E."/>
        </authorList>
    </citation>
    <scope>NUCLEOTIDE SEQUENCE</scope>
    <source>
        <strain evidence="1">RSA 861</strain>
    </source>
</reference>
<dbReference type="InterPro" id="IPR010323">
    <property type="entry name" value="DUF924"/>
</dbReference>
<dbReference type="OrthoDB" id="414698at2759"/>
<evidence type="ECO:0008006" key="3">
    <source>
        <dbReference type="Google" id="ProtNLM"/>
    </source>
</evidence>
<organism evidence="1 2">
    <name type="scientific">Tieghemiomyces parasiticus</name>
    <dbReference type="NCBI Taxonomy" id="78921"/>
    <lineage>
        <taxon>Eukaryota</taxon>
        <taxon>Fungi</taxon>
        <taxon>Fungi incertae sedis</taxon>
        <taxon>Zoopagomycota</taxon>
        <taxon>Kickxellomycotina</taxon>
        <taxon>Dimargaritomycetes</taxon>
        <taxon>Dimargaritales</taxon>
        <taxon>Dimargaritaceae</taxon>
        <taxon>Tieghemiomyces</taxon>
    </lineage>
</organism>
<gene>
    <name evidence="1" type="ORF">IWQ60_005504</name>
</gene>
<dbReference type="Gene3D" id="1.20.58.320">
    <property type="entry name" value="TPR-like"/>
    <property type="match status" value="1"/>
</dbReference>
<dbReference type="EMBL" id="JANBPT010000298">
    <property type="protein sequence ID" value="KAJ1924012.1"/>
    <property type="molecule type" value="Genomic_DNA"/>
</dbReference>
<comment type="caution">
    <text evidence="1">The sequence shown here is derived from an EMBL/GenBank/DDBJ whole genome shotgun (WGS) entry which is preliminary data.</text>
</comment>
<dbReference type="SUPFAM" id="SSF48452">
    <property type="entry name" value="TPR-like"/>
    <property type="match status" value="1"/>
</dbReference>
<sequence>MATLALQNRILSFWFHNTLGTAPAGAQLAFRKEWFMRSDEMDQTIIANFKAPLDEAIQEDKHIAELKQTPQGLLAAIILLDQFPRNVYRGTPQAFSGDAKALSLTRYAMAEKLDVKLHAIERLFVYLPLEHSEKLEDQDKAVEQFEQLKKDTPEDPIMDLTLKYAVDHRDVITKFGRFPHRNAILGRTSTDEELRYLADGGGF</sequence>
<evidence type="ECO:0000313" key="1">
    <source>
        <dbReference type="EMBL" id="KAJ1924012.1"/>
    </source>
</evidence>
<evidence type="ECO:0000313" key="2">
    <source>
        <dbReference type="Proteomes" id="UP001150569"/>
    </source>
</evidence>